<dbReference type="RefSeq" id="WP_193521583.1">
    <property type="nucleotide sequence ID" value="NZ_CBCSDF010000002.1"/>
</dbReference>
<dbReference type="PANTHER" id="PTHR30273">
    <property type="entry name" value="PERIPLASMIC SIGNAL SENSOR AND SIGMA FACTOR ACTIVATOR FECR-RELATED"/>
    <property type="match status" value="1"/>
</dbReference>
<dbReference type="InterPro" id="IPR032508">
    <property type="entry name" value="FecR_C"/>
</dbReference>
<gene>
    <name evidence="4" type="ORF">F9Y85_05240</name>
    <name evidence="5" type="ORF">R5H13_05845</name>
</gene>
<dbReference type="PIRSF" id="PIRSF018266">
    <property type="entry name" value="FecR"/>
    <property type="match status" value="1"/>
</dbReference>
<dbReference type="EMBL" id="CP137578">
    <property type="protein sequence ID" value="WOX29786.1"/>
    <property type="molecule type" value="Genomic_DNA"/>
</dbReference>
<feature type="domain" description="Protein FecR C-terminal" evidence="3">
    <location>
        <begin position="249"/>
        <end position="317"/>
    </location>
</feature>
<dbReference type="Gene3D" id="2.60.120.1440">
    <property type="match status" value="1"/>
</dbReference>
<feature type="transmembrane region" description="Helical" evidence="1">
    <location>
        <begin position="83"/>
        <end position="103"/>
    </location>
</feature>
<dbReference type="Pfam" id="PF16344">
    <property type="entry name" value="FecR_C"/>
    <property type="match status" value="1"/>
</dbReference>
<evidence type="ECO:0000259" key="2">
    <source>
        <dbReference type="Pfam" id="PF04773"/>
    </source>
</evidence>
<keyword evidence="7" id="KW-1185">Reference proteome</keyword>
<keyword evidence="1" id="KW-0472">Membrane</keyword>
<dbReference type="EMBL" id="WEIA01000002">
    <property type="protein sequence ID" value="NLR20731.1"/>
    <property type="molecule type" value="Genomic_DNA"/>
</dbReference>
<proteinExistence type="predicted"/>
<keyword evidence="1" id="KW-1133">Transmembrane helix</keyword>
<protein>
    <submittedName>
        <fullName evidence="4">DUF4974 domain-containing protein</fullName>
    </submittedName>
    <submittedName>
        <fullName evidence="5">FecR domain-containing protein</fullName>
    </submittedName>
</protein>
<name>A0A8I2H5U3_9GAMM</name>
<evidence type="ECO:0000259" key="3">
    <source>
        <dbReference type="Pfam" id="PF16344"/>
    </source>
</evidence>
<evidence type="ECO:0000256" key="1">
    <source>
        <dbReference type="SAM" id="Phobius"/>
    </source>
</evidence>
<dbReference type="Gene3D" id="3.55.50.30">
    <property type="match status" value="1"/>
</dbReference>
<dbReference type="GO" id="GO:0016989">
    <property type="term" value="F:sigma factor antagonist activity"/>
    <property type="evidence" value="ECO:0007669"/>
    <property type="project" value="TreeGrafter"/>
</dbReference>
<sequence>MDRHNVSIQQQVNHWLELERQGLSKAQQQALNRWLGESRAHQTAYQESKQVERLLSQFSEQDIAQLENPVTHSKLKPKTTQRYFAIAACFALFALSFVGYQTWFFQVNKDTFHASYQSPRGELRTISLPDNSLLTLDAKTSLAIDFDGNRRRNKLLSGRVLFDVASDKSRPFVISAGSTKITVLGTRFSVDKKANSVRIVVDHGRVNVQSQHQQITLTKGQMAVVGSDGIVKTEFDPNLNLVDAFKQGRLVFDNAPLNEVFEEFKRHHAISYTLSTQSTEQLVISGTFLASELESFLNLLPHVLPVEVKESNNHIVIVNSR</sequence>
<evidence type="ECO:0000313" key="6">
    <source>
        <dbReference type="Proteomes" id="UP000646877"/>
    </source>
</evidence>
<keyword evidence="1" id="KW-0812">Transmembrane</keyword>
<feature type="domain" description="FecR protein" evidence="2">
    <location>
        <begin position="116"/>
        <end position="206"/>
    </location>
</feature>
<organism evidence="4 6">
    <name type="scientific">Pseudoalteromonas maricaloris</name>
    <dbReference type="NCBI Taxonomy" id="184924"/>
    <lineage>
        <taxon>Bacteria</taxon>
        <taxon>Pseudomonadati</taxon>
        <taxon>Pseudomonadota</taxon>
        <taxon>Gammaproteobacteria</taxon>
        <taxon>Alteromonadales</taxon>
        <taxon>Pseudoalteromonadaceae</taxon>
        <taxon>Pseudoalteromonas</taxon>
    </lineage>
</organism>
<accession>A0A8I2H5U3</accession>
<evidence type="ECO:0000313" key="7">
    <source>
        <dbReference type="Proteomes" id="UP001304419"/>
    </source>
</evidence>
<dbReference type="Proteomes" id="UP001304419">
    <property type="component" value="Chromosome 1"/>
</dbReference>
<dbReference type="InterPro" id="IPR012373">
    <property type="entry name" value="Ferrdict_sens_TM"/>
</dbReference>
<dbReference type="InterPro" id="IPR006860">
    <property type="entry name" value="FecR"/>
</dbReference>
<dbReference type="AlphaFoldDB" id="A0A8I2H5U3"/>
<evidence type="ECO:0000313" key="4">
    <source>
        <dbReference type="EMBL" id="NLR20731.1"/>
    </source>
</evidence>
<dbReference type="PANTHER" id="PTHR30273:SF2">
    <property type="entry name" value="PROTEIN FECR"/>
    <property type="match status" value="1"/>
</dbReference>
<reference evidence="4" key="1">
    <citation type="submission" date="2019-10" db="EMBL/GenBank/DDBJ databases">
        <authorList>
            <person name="Paulsen S."/>
        </authorList>
    </citation>
    <scope>NUCLEOTIDE SEQUENCE</scope>
    <source>
        <strain evidence="4">LMG 19692</strain>
    </source>
</reference>
<evidence type="ECO:0000313" key="5">
    <source>
        <dbReference type="EMBL" id="WOX29786.1"/>
    </source>
</evidence>
<reference evidence="5 7" key="2">
    <citation type="submission" date="2023-10" db="EMBL/GenBank/DDBJ databases">
        <title>To unveil natural product biosynthetic capacity in Pseudoalteromonas.</title>
        <authorList>
            <person name="Wang J."/>
        </authorList>
    </citation>
    <scope>NUCLEOTIDE SEQUENCE [LARGE SCALE GENOMIC DNA]</scope>
    <source>
        <strain evidence="5 7">DSM 15914</strain>
    </source>
</reference>
<dbReference type="Proteomes" id="UP000646877">
    <property type="component" value="Unassembled WGS sequence"/>
</dbReference>
<dbReference type="Pfam" id="PF04773">
    <property type="entry name" value="FecR"/>
    <property type="match status" value="1"/>
</dbReference>